<dbReference type="InterPro" id="IPR016181">
    <property type="entry name" value="Acyl_CoA_acyltransferase"/>
</dbReference>
<protein>
    <recommendedName>
        <fullName evidence="1">BioF2-like acetyltransferase domain-containing protein</fullName>
    </recommendedName>
</protein>
<dbReference type="SUPFAM" id="SSF55729">
    <property type="entry name" value="Acyl-CoA N-acyltransferases (Nat)"/>
    <property type="match status" value="1"/>
</dbReference>
<dbReference type="Pfam" id="PF13480">
    <property type="entry name" value="Acetyltransf_6"/>
    <property type="match status" value="1"/>
</dbReference>
<proteinExistence type="predicted"/>
<name>A0A031K2P0_9SPHN</name>
<evidence type="ECO:0000313" key="2">
    <source>
        <dbReference type="EMBL" id="EZP83283.1"/>
    </source>
</evidence>
<sequence length="339" mass="37579">MASLQIDYHSDLKEVQSDEALARLLSDAEQRAPFDRLAWWQGLAEHCGMAPLIAVARSSRGTAVLPLSGNSGHLSALSNWYTFRFRPILDGDAPLRDLARDLTRRSHRVTLHGLSDEDQTASTLAAAFGAAGWLVRREVCDTNRILPVAGRGFEDYLATRPGKLRTTLKRKTGKVVARILTRFDAEAWSQYEAIYAESWKPEEGSPAFLRAFAEAEGTAGRLRLALAHSADDPDGPAIAAQMWTVEGGTAFIHKLAHREAAKPLSPGSVLTAALMRHVIEIDRVELVDFGTGDDPYKQDWMDTQRPRFRLDMFRPWNPRNWPALGRIGLRSLAASAKRG</sequence>
<comment type="caution">
    <text evidence="2">The sequence shown here is derived from an EMBL/GenBank/DDBJ whole genome shotgun (WGS) entry which is preliminary data.</text>
</comment>
<dbReference type="eggNOG" id="COG5653">
    <property type="taxonomic scope" value="Bacteria"/>
</dbReference>
<reference evidence="2 3" key="1">
    <citation type="submission" date="2014-03" db="EMBL/GenBank/DDBJ databases">
        <title>Whole genome sequence of Novosphingobium resinovorum KF1.</title>
        <authorList>
            <person name="Gan H.M."/>
            <person name="Gan H.Y."/>
            <person name="Chew T.H."/>
            <person name="Savka M.A."/>
        </authorList>
    </citation>
    <scope>NUCLEOTIDE SEQUENCE [LARGE SCALE GENOMIC DNA]</scope>
    <source>
        <strain evidence="2 3">KF1</strain>
    </source>
</reference>
<dbReference type="STRING" id="158500.BES08_05155"/>
<dbReference type="InterPro" id="IPR038740">
    <property type="entry name" value="BioF2-like_GNAT_dom"/>
</dbReference>
<dbReference type="Gene3D" id="3.40.630.30">
    <property type="match status" value="1"/>
</dbReference>
<feature type="domain" description="BioF2-like acetyltransferase" evidence="1">
    <location>
        <begin position="185"/>
        <end position="298"/>
    </location>
</feature>
<dbReference type="AlphaFoldDB" id="A0A031K2P0"/>
<dbReference type="EMBL" id="JFYZ01000003">
    <property type="protein sequence ID" value="EZP83283.1"/>
    <property type="molecule type" value="Genomic_DNA"/>
</dbReference>
<dbReference type="Proteomes" id="UP000024329">
    <property type="component" value="Unassembled WGS sequence"/>
</dbReference>
<gene>
    <name evidence="2" type="ORF">BV97_01393</name>
</gene>
<accession>A0A031K2P0</accession>
<evidence type="ECO:0000313" key="3">
    <source>
        <dbReference type="Proteomes" id="UP000024329"/>
    </source>
</evidence>
<dbReference type="RefSeq" id="WP_051586757.1">
    <property type="nucleotide sequence ID" value="NZ_JFYZ01000003.1"/>
</dbReference>
<organism evidence="2 3">
    <name type="scientific">Novosphingobium resinovorum</name>
    <dbReference type="NCBI Taxonomy" id="158500"/>
    <lineage>
        <taxon>Bacteria</taxon>
        <taxon>Pseudomonadati</taxon>
        <taxon>Pseudomonadota</taxon>
        <taxon>Alphaproteobacteria</taxon>
        <taxon>Sphingomonadales</taxon>
        <taxon>Sphingomonadaceae</taxon>
        <taxon>Novosphingobium</taxon>
    </lineage>
</organism>
<evidence type="ECO:0000259" key="1">
    <source>
        <dbReference type="Pfam" id="PF13480"/>
    </source>
</evidence>
<dbReference type="PATRIC" id="fig|158500.4.peg.1428"/>